<protein>
    <submittedName>
        <fullName evidence="1">Uncharacterized protein</fullName>
    </submittedName>
</protein>
<evidence type="ECO:0000313" key="2">
    <source>
        <dbReference type="Proteomes" id="UP000023152"/>
    </source>
</evidence>
<accession>X6NK41</accession>
<gene>
    <name evidence="1" type="ORF">RFI_10861</name>
</gene>
<dbReference type="EMBL" id="ASPP01007978">
    <property type="protein sequence ID" value="ETO26278.1"/>
    <property type="molecule type" value="Genomic_DNA"/>
</dbReference>
<reference evidence="1 2" key="1">
    <citation type="journal article" date="2013" name="Curr. Biol.">
        <title>The Genome of the Foraminiferan Reticulomyxa filosa.</title>
        <authorList>
            <person name="Glockner G."/>
            <person name="Hulsmann N."/>
            <person name="Schleicher M."/>
            <person name="Noegel A.A."/>
            <person name="Eichinger L."/>
            <person name="Gallinger C."/>
            <person name="Pawlowski J."/>
            <person name="Sierra R."/>
            <person name="Euteneuer U."/>
            <person name="Pillet L."/>
            <person name="Moustafa A."/>
            <person name="Platzer M."/>
            <person name="Groth M."/>
            <person name="Szafranski K."/>
            <person name="Schliwa M."/>
        </authorList>
    </citation>
    <scope>NUCLEOTIDE SEQUENCE [LARGE SCALE GENOMIC DNA]</scope>
</reference>
<keyword evidence="2" id="KW-1185">Reference proteome</keyword>
<sequence length="283" mass="31984">MSQHTDDTHYDKKYQRDEFPNKLGPFGIQRTSYSATHFSTLFVHPKDDGFYQLDPLRIFKERDPALTTLKEFLQFVVKNGDSSTNEYGVIGQISPVYAVTLDSHAKKKAGIPENSTKFAWMYPGTLPTSELAVHPRMATAWMGDCNISILTVGGYAYFNDEDKLLAVNALTPAKNGGLQFSPPKKWDASFTKKLYRKGRFQEITLAALSDKGASRFAWLFPNEELTNDRNETRKFCAHGGFVYLFHDIDDSSPEKVARDCYFEVLSGSDYRDNGDNDGLLLKP</sequence>
<organism evidence="1 2">
    <name type="scientific">Reticulomyxa filosa</name>
    <dbReference type="NCBI Taxonomy" id="46433"/>
    <lineage>
        <taxon>Eukaryota</taxon>
        <taxon>Sar</taxon>
        <taxon>Rhizaria</taxon>
        <taxon>Retaria</taxon>
        <taxon>Foraminifera</taxon>
        <taxon>Monothalamids</taxon>
        <taxon>Reticulomyxidae</taxon>
        <taxon>Reticulomyxa</taxon>
    </lineage>
</organism>
<comment type="caution">
    <text evidence="1">The sequence shown here is derived from an EMBL/GenBank/DDBJ whole genome shotgun (WGS) entry which is preliminary data.</text>
</comment>
<dbReference type="OrthoDB" id="298098at2759"/>
<evidence type="ECO:0000313" key="1">
    <source>
        <dbReference type="EMBL" id="ETO26278.1"/>
    </source>
</evidence>
<proteinExistence type="predicted"/>
<dbReference type="Proteomes" id="UP000023152">
    <property type="component" value="Unassembled WGS sequence"/>
</dbReference>
<dbReference type="AlphaFoldDB" id="X6NK41"/>
<name>X6NK41_RETFI</name>